<evidence type="ECO:0000256" key="14">
    <source>
        <dbReference type="SAM" id="SignalP"/>
    </source>
</evidence>
<dbReference type="InterPro" id="IPR012910">
    <property type="entry name" value="Plug_dom"/>
</dbReference>
<dbReference type="InterPro" id="IPR000531">
    <property type="entry name" value="Beta-barrel_TonB"/>
</dbReference>
<dbReference type="Pfam" id="PF07715">
    <property type="entry name" value="Plug"/>
    <property type="match status" value="1"/>
</dbReference>
<dbReference type="Proteomes" id="UP000298781">
    <property type="component" value="Chromosome"/>
</dbReference>
<accession>A0A4D7BB51</accession>
<feature type="chain" id="PRO_5020966989" evidence="14">
    <location>
        <begin position="26"/>
        <end position="750"/>
    </location>
</feature>
<evidence type="ECO:0000259" key="16">
    <source>
        <dbReference type="Pfam" id="PF07715"/>
    </source>
</evidence>
<dbReference type="InterPro" id="IPR037066">
    <property type="entry name" value="Plug_dom_sf"/>
</dbReference>
<gene>
    <name evidence="17" type="ORF">E8M01_28830</name>
</gene>
<dbReference type="Gene3D" id="2.40.170.20">
    <property type="entry name" value="TonB-dependent receptor, beta-barrel domain"/>
    <property type="match status" value="1"/>
</dbReference>
<evidence type="ECO:0000256" key="11">
    <source>
        <dbReference type="PROSITE-ProRule" id="PRU01360"/>
    </source>
</evidence>
<evidence type="ECO:0000256" key="5">
    <source>
        <dbReference type="ARBA" id="ARBA00022692"/>
    </source>
</evidence>
<dbReference type="Pfam" id="PF00593">
    <property type="entry name" value="TonB_dep_Rec_b-barrel"/>
    <property type="match status" value="1"/>
</dbReference>
<keyword evidence="6 14" id="KW-0732">Signal</keyword>
<evidence type="ECO:0000313" key="18">
    <source>
        <dbReference type="Proteomes" id="UP000298781"/>
    </source>
</evidence>
<evidence type="ECO:0000256" key="3">
    <source>
        <dbReference type="ARBA" id="ARBA00022448"/>
    </source>
</evidence>
<evidence type="ECO:0000256" key="6">
    <source>
        <dbReference type="ARBA" id="ARBA00022729"/>
    </source>
</evidence>
<dbReference type="GO" id="GO:0015344">
    <property type="term" value="F:siderophore uptake transmembrane transporter activity"/>
    <property type="evidence" value="ECO:0007669"/>
    <property type="project" value="TreeGrafter"/>
</dbReference>
<evidence type="ECO:0000256" key="2">
    <source>
        <dbReference type="ARBA" id="ARBA00009810"/>
    </source>
</evidence>
<evidence type="ECO:0000256" key="9">
    <source>
        <dbReference type="ARBA" id="ARBA00023170"/>
    </source>
</evidence>
<dbReference type="GO" id="GO:0015232">
    <property type="term" value="F:heme transmembrane transporter activity"/>
    <property type="evidence" value="ECO:0007669"/>
    <property type="project" value="InterPro"/>
</dbReference>
<organism evidence="17 18">
    <name type="scientific">Phreatobacter stygius</name>
    <dbReference type="NCBI Taxonomy" id="1940610"/>
    <lineage>
        <taxon>Bacteria</taxon>
        <taxon>Pseudomonadati</taxon>
        <taxon>Pseudomonadota</taxon>
        <taxon>Alphaproteobacteria</taxon>
        <taxon>Hyphomicrobiales</taxon>
        <taxon>Phreatobacteraceae</taxon>
        <taxon>Phreatobacter</taxon>
    </lineage>
</organism>
<evidence type="ECO:0000259" key="15">
    <source>
        <dbReference type="Pfam" id="PF00593"/>
    </source>
</evidence>
<feature type="domain" description="TonB-dependent receptor plug" evidence="16">
    <location>
        <begin position="67"/>
        <end position="177"/>
    </location>
</feature>
<dbReference type="EMBL" id="CP039690">
    <property type="protein sequence ID" value="QCI67883.1"/>
    <property type="molecule type" value="Genomic_DNA"/>
</dbReference>
<dbReference type="InterPro" id="IPR011276">
    <property type="entry name" value="TonB_haem/Hb_rcpt"/>
</dbReference>
<feature type="domain" description="TonB-dependent receptor-like beta-barrel" evidence="15">
    <location>
        <begin position="277"/>
        <end position="711"/>
    </location>
</feature>
<dbReference type="PROSITE" id="PS01156">
    <property type="entry name" value="TONB_DEPENDENT_REC_2"/>
    <property type="match status" value="1"/>
</dbReference>
<dbReference type="PANTHER" id="PTHR30069">
    <property type="entry name" value="TONB-DEPENDENT OUTER MEMBRANE RECEPTOR"/>
    <property type="match status" value="1"/>
</dbReference>
<dbReference type="GO" id="GO:0009279">
    <property type="term" value="C:cell outer membrane"/>
    <property type="evidence" value="ECO:0007669"/>
    <property type="project" value="UniProtKB-SubCell"/>
</dbReference>
<keyword evidence="7 13" id="KW-0798">TonB box</keyword>
<dbReference type="InterPro" id="IPR036942">
    <property type="entry name" value="Beta-barrel_TonB_sf"/>
</dbReference>
<proteinExistence type="inferred from homology"/>
<keyword evidence="5 11" id="KW-0812">Transmembrane</keyword>
<dbReference type="InterPro" id="IPR010917">
    <property type="entry name" value="TonB_rcpt_CS"/>
</dbReference>
<evidence type="ECO:0000256" key="13">
    <source>
        <dbReference type="RuleBase" id="RU003357"/>
    </source>
</evidence>
<feature type="signal peptide" evidence="14">
    <location>
        <begin position="1"/>
        <end position="25"/>
    </location>
</feature>
<dbReference type="AlphaFoldDB" id="A0A4D7BB51"/>
<name>A0A4D7BB51_9HYPH</name>
<evidence type="ECO:0000256" key="12">
    <source>
        <dbReference type="PROSITE-ProRule" id="PRU10144"/>
    </source>
</evidence>
<dbReference type="GO" id="GO:0044718">
    <property type="term" value="P:siderophore transmembrane transport"/>
    <property type="evidence" value="ECO:0007669"/>
    <property type="project" value="TreeGrafter"/>
</dbReference>
<protein>
    <submittedName>
        <fullName evidence="17">TonB-dependent hemoglobin/transferrin/lactoferrin family receptor</fullName>
    </submittedName>
</protein>
<comment type="subcellular location">
    <subcellularLocation>
        <location evidence="1 11">Cell outer membrane</location>
        <topology evidence="1 11">Multi-pass membrane protein</topology>
    </subcellularLocation>
</comment>
<evidence type="ECO:0000256" key="8">
    <source>
        <dbReference type="ARBA" id="ARBA00023136"/>
    </source>
</evidence>
<feature type="short sequence motif" description="TonB C-terminal box" evidence="12">
    <location>
        <begin position="733"/>
        <end position="750"/>
    </location>
</feature>
<evidence type="ECO:0000256" key="7">
    <source>
        <dbReference type="ARBA" id="ARBA00023077"/>
    </source>
</evidence>
<dbReference type="InterPro" id="IPR039426">
    <property type="entry name" value="TonB-dep_rcpt-like"/>
</dbReference>
<dbReference type="OrthoDB" id="9796221at2"/>
<keyword evidence="10 11" id="KW-0998">Cell outer membrane</keyword>
<dbReference type="NCBIfam" id="TIGR01785">
    <property type="entry name" value="TonB-hemin"/>
    <property type="match status" value="1"/>
</dbReference>
<dbReference type="SUPFAM" id="SSF56935">
    <property type="entry name" value="Porins"/>
    <property type="match status" value="1"/>
</dbReference>
<dbReference type="CDD" id="cd01347">
    <property type="entry name" value="ligand_gated_channel"/>
    <property type="match status" value="1"/>
</dbReference>
<evidence type="ECO:0000256" key="10">
    <source>
        <dbReference type="ARBA" id="ARBA00023237"/>
    </source>
</evidence>
<evidence type="ECO:0000256" key="4">
    <source>
        <dbReference type="ARBA" id="ARBA00022452"/>
    </source>
</evidence>
<keyword evidence="8 11" id="KW-0472">Membrane</keyword>
<evidence type="ECO:0000313" key="17">
    <source>
        <dbReference type="EMBL" id="QCI67883.1"/>
    </source>
</evidence>
<evidence type="ECO:0000256" key="1">
    <source>
        <dbReference type="ARBA" id="ARBA00004571"/>
    </source>
</evidence>
<dbReference type="Gene3D" id="2.170.130.10">
    <property type="entry name" value="TonB-dependent receptor, plug domain"/>
    <property type="match status" value="1"/>
</dbReference>
<keyword evidence="4 11" id="KW-1134">Transmembrane beta strand</keyword>
<dbReference type="NCBIfam" id="TIGR01786">
    <property type="entry name" value="TonB-hemlactrns"/>
    <property type="match status" value="1"/>
</dbReference>
<reference evidence="17 18" key="1">
    <citation type="submission" date="2019-04" db="EMBL/GenBank/DDBJ databases">
        <title>Phreatobacter aquaticus sp. nov.</title>
        <authorList>
            <person name="Choi A."/>
        </authorList>
    </citation>
    <scope>NUCLEOTIDE SEQUENCE [LARGE SCALE GENOMIC DNA]</scope>
    <source>
        <strain evidence="17 18">KCTC 52518</strain>
    </source>
</reference>
<dbReference type="PANTHER" id="PTHR30069:SF29">
    <property type="entry name" value="HEMOGLOBIN AND HEMOGLOBIN-HAPTOGLOBIN-BINDING PROTEIN 1-RELATED"/>
    <property type="match status" value="1"/>
</dbReference>
<dbReference type="PROSITE" id="PS52016">
    <property type="entry name" value="TONB_DEPENDENT_REC_3"/>
    <property type="match status" value="1"/>
</dbReference>
<dbReference type="KEGG" id="pstg:E8M01_28830"/>
<keyword evidence="3 11" id="KW-0813">Transport</keyword>
<dbReference type="InterPro" id="IPR010949">
    <property type="entry name" value="TonB_Hb/transfer/lactofer_rcpt"/>
</dbReference>
<keyword evidence="9 17" id="KW-0675">Receptor</keyword>
<keyword evidence="18" id="KW-1185">Reference proteome</keyword>
<sequence>MVSGNRRAALMASVSMASVSLMVLAAGIGGAQAQQPPAAAVQQGAAATPSALDEITVSAERAPSTVNNSAGTVTVITDRQIDRQLIQNPRDAVRNEPGLAVGNNPTRAGSSSYWIRGIGDNRVRQEIDGVRVPDYPGSNAGAGLYTRDFVDFDSLKRVEIIRGPASALYGSDAIGGVVSYVTKDPEDYLREVGRDWYAGTKLSFNSVDRSFAETFTGAARQGPWQALLMYTRRDGTETLINSATRRANPQNYQSNNLLAKIIYETPDSGRWRLTGEALWRGVGTNLLTDLSTSVAQSYAHDTNKRFRLSLDWTQQLSWAIADQVTAMVYWTDLDRQEHQDQYRRSVPAPAPAPANQLRVSDFDFRQVVLGTNIQFSAQRQLGGWDHQVVYGATVDFTMTSRPRARSQFNLVTGLPIPGPIAGETFPNKNFPDTQSTQAAFYVQDTAQFGALRIIPAIRFDYYHLTPRPDAAFYNSNPGFAIGNVSAFAVSPKLGATYDLNDTYRLFAQYARGFRAPPYDNANFAFSNQVQRYEILPNMNLKPETSDGFEGGLRARFANGSSFQVSAFYNLYHDFIDTVLVRTSPTGFQTFQYQNVSSVVIYGFEARGEWRINPEWSLTGAVAYARGINTITHQPINSVDPLTGVAGLRYDSGTGWGVEARMKAAAAKTLVDSTSQQPGVTTYKPGAYATFDLLGRYEINRNVTLNAGIMNIANARYFSAIDVAGIASNNANLELFRAPGRSFTMNVSARF</sequence>
<comment type="similarity">
    <text evidence="2 11 13">Belongs to the TonB-dependent receptor family.</text>
</comment>